<evidence type="ECO:0000313" key="2">
    <source>
        <dbReference type="Proteomes" id="UP000480178"/>
    </source>
</evidence>
<accession>A0A6C0GPL2</accession>
<dbReference type="AlphaFoldDB" id="A0A6C0GPL2"/>
<keyword evidence="2" id="KW-1185">Reference proteome</keyword>
<dbReference type="Proteomes" id="UP000480178">
    <property type="component" value="Chromosome"/>
</dbReference>
<evidence type="ECO:0000313" key="1">
    <source>
        <dbReference type="EMBL" id="QHT69560.1"/>
    </source>
</evidence>
<dbReference type="Gene3D" id="3.30.1150.10">
    <property type="match status" value="1"/>
</dbReference>
<dbReference type="KEGG" id="rhoz:GXP67_24385"/>
<protein>
    <submittedName>
        <fullName evidence="1">Uncharacterized protein</fullName>
    </submittedName>
</protein>
<name>A0A6C0GPL2_9BACT</name>
<organism evidence="1 2">
    <name type="scientific">Rhodocytophaga rosea</name>
    <dbReference type="NCBI Taxonomy" id="2704465"/>
    <lineage>
        <taxon>Bacteria</taxon>
        <taxon>Pseudomonadati</taxon>
        <taxon>Bacteroidota</taxon>
        <taxon>Cytophagia</taxon>
        <taxon>Cytophagales</taxon>
        <taxon>Rhodocytophagaceae</taxon>
        <taxon>Rhodocytophaga</taxon>
    </lineage>
</organism>
<proteinExistence type="predicted"/>
<dbReference type="RefSeq" id="WP_162445547.1">
    <property type="nucleotide sequence ID" value="NZ_CP048222.1"/>
</dbReference>
<gene>
    <name evidence="1" type="ORF">GXP67_24385</name>
</gene>
<dbReference type="EMBL" id="CP048222">
    <property type="protein sequence ID" value="QHT69560.1"/>
    <property type="molecule type" value="Genomic_DNA"/>
</dbReference>
<reference evidence="1 2" key="1">
    <citation type="submission" date="2020-01" db="EMBL/GenBank/DDBJ databases">
        <authorList>
            <person name="Kim M.K."/>
        </authorList>
    </citation>
    <scope>NUCLEOTIDE SEQUENCE [LARGE SCALE GENOMIC DNA]</scope>
    <source>
        <strain evidence="1 2">172606-1</strain>
    </source>
</reference>
<sequence length="156" mass="17735">MKTSLIYSFSLILLLSITPLCYGQFLQKGFMFEGMAPSESEIDSFPVYPGGDEALEKYIYTHLKEESKGVGQSLLTLSTYRVVVHFQVDEKGNVNTQMVRIWDSTPNMTQLDEKVKEMVRNMPAWSPCIIAKQATTQTIGLIINYDANKSQFDFEK</sequence>